<organism evidence="2 3">
    <name type="scientific">Porphyromonas endodontalis (strain ATCC 35406 / DSM 24491 / JCM 8526 / CCUG 16442 / BCRC 14492 / NCTC 13058 / HG 370)</name>
    <name type="common">Bacteroides endodontalis</name>
    <dbReference type="NCBI Taxonomy" id="553175"/>
    <lineage>
        <taxon>Bacteria</taxon>
        <taxon>Pseudomonadati</taxon>
        <taxon>Bacteroidota</taxon>
        <taxon>Bacteroidia</taxon>
        <taxon>Bacteroidales</taxon>
        <taxon>Porphyromonadaceae</taxon>
        <taxon>Porphyromonas</taxon>
    </lineage>
</organism>
<comment type="caution">
    <text evidence="2">The sequence shown here is derived from an EMBL/GenBank/DDBJ whole genome shotgun (WGS) entry which is preliminary data.</text>
</comment>
<accession>C3J942</accession>
<evidence type="ECO:0008006" key="4">
    <source>
        <dbReference type="Google" id="ProtNLM"/>
    </source>
</evidence>
<dbReference type="eggNOG" id="ENOG5033WI5">
    <property type="taxonomic scope" value="Bacteria"/>
</dbReference>
<dbReference type="GeneID" id="93366342"/>
<feature type="chain" id="PRO_5002927907" description="Lipoprotein" evidence="1">
    <location>
        <begin position="21"/>
        <end position="228"/>
    </location>
</feature>
<proteinExistence type="predicted"/>
<dbReference type="Proteomes" id="UP000004295">
    <property type="component" value="Unassembled WGS sequence"/>
</dbReference>
<gene>
    <name evidence="2" type="ORF">POREN0001_0982</name>
</gene>
<dbReference type="STRING" id="553175.POREN0001_0982"/>
<dbReference type="RefSeq" id="WP_004332890.1">
    <property type="nucleotide sequence ID" value="NZ_ACNN01000012.1"/>
</dbReference>
<dbReference type="AlphaFoldDB" id="C3J942"/>
<evidence type="ECO:0000256" key="1">
    <source>
        <dbReference type="SAM" id="SignalP"/>
    </source>
</evidence>
<feature type="signal peptide" evidence="1">
    <location>
        <begin position="1"/>
        <end position="20"/>
    </location>
</feature>
<keyword evidence="1" id="KW-0732">Signal</keyword>
<reference evidence="2 3" key="1">
    <citation type="submission" date="2009-04" db="EMBL/GenBank/DDBJ databases">
        <authorList>
            <person name="Sebastian Y."/>
            <person name="Madupu R."/>
            <person name="Durkin A.S."/>
            <person name="Torralba M."/>
            <person name="Methe B."/>
            <person name="Sutton G.G."/>
            <person name="Strausberg R.L."/>
            <person name="Nelson K.E."/>
        </authorList>
    </citation>
    <scope>NUCLEOTIDE SEQUENCE [LARGE SCALE GENOMIC DNA]</scope>
    <source>
        <strain evidence="3">ATCC 35406 / BCRC 14492 / JCM 8526 / NCTC 13058 / HG 370</strain>
    </source>
</reference>
<protein>
    <recommendedName>
        <fullName evidence="4">Lipoprotein</fullName>
    </recommendedName>
</protein>
<sequence length="228" mass="25557">MKYKTLSLGVALAFSLLCTACGGKKNDQTTSNDSAQIEAIPLPELAEGEEVVFENDDVRIVERDISTDDIPMYNNFEIQPKHTGIEGFEISGSVLDFEGVVGNVLITSEGTGVVSTLWLYDMTTGEVLVPVDMAFLSGTLEIQGEDAVFFYSQEDNLPRVQWNEKKGAWVDANEVPDLLRNDQLKEAQQEVKEHLFEGLTLMALQKVKIDIKERKVTPLQEYKWSYIE</sequence>
<keyword evidence="3" id="KW-1185">Reference proteome</keyword>
<dbReference type="EMBL" id="ACNN01000012">
    <property type="protein sequence ID" value="EEN83262.1"/>
    <property type="molecule type" value="Genomic_DNA"/>
</dbReference>
<evidence type="ECO:0000313" key="3">
    <source>
        <dbReference type="Proteomes" id="UP000004295"/>
    </source>
</evidence>
<evidence type="ECO:0000313" key="2">
    <source>
        <dbReference type="EMBL" id="EEN83262.1"/>
    </source>
</evidence>
<name>C3J942_POREA</name>